<comment type="caution">
    <text evidence="1">The sequence shown here is derived from an EMBL/GenBank/DDBJ whole genome shotgun (WGS) entry which is preliminary data.</text>
</comment>
<dbReference type="Proteomes" id="UP001589740">
    <property type="component" value="Unassembled WGS sequence"/>
</dbReference>
<dbReference type="InterPro" id="IPR007263">
    <property type="entry name" value="DCC1-like"/>
</dbReference>
<gene>
    <name evidence="1" type="ORF">ACFFLE_01460</name>
</gene>
<name>A0ABV5Z230_9STAP</name>
<dbReference type="RefSeq" id="WP_380569404.1">
    <property type="nucleotide sequence ID" value="NZ_JBHMAH010000004.1"/>
</dbReference>
<organism evidence="1 2">
    <name type="scientific">Salinicoccus siamensis</name>
    <dbReference type="NCBI Taxonomy" id="381830"/>
    <lineage>
        <taxon>Bacteria</taxon>
        <taxon>Bacillati</taxon>
        <taxon>Bacillota</taxon>
        <taxon>Bacilli</taxon>
        <taxon>Bacillales</taxon>
        <taxon>Staphylococcaceae</taxon>
        <taxon>Salinicoccus</taxon>
    </lineage>
</organism>
<proteinExistence type="predicted"/>
<accession>A0ABV5Z230</accession>
<dbReference type="EMBL" id="JBHMAH010000004">
    <property type="protein sequence ID" value="MFB9859776.1"/>
    <property type="molecule type" value="Genomic_DNA"/>
</dbReference>
<protein>
    <submittedName>
        <fullName evidence="1">Thiol-disulfide oxidoreductase DCC family protein</fullName>
    </submittedName>
</protein>
<sequence>MNILYFDDDCIICNRFAKFITTLDRQDKVRFQSIKTLDTVMPEEVDSLIYYSDDIYIYSDAVIEVLADTTGFKSVKLMKVIPVCWRNALYKLVAANRHRVNRGESCTIDPDVRSKIVKSTK</sequence>
<reference evidence="1 2" key="1">
    <citation type="submission" date="2024-09" db="EMBL/GenBank/DDBJ databases">
        <authorList>
            <person name="Sun Q."/>
            <person name="Mori K."/>
        </authorList>
    </citation>
    <scope>NUCLEOTIDE SEQUENCE [LARGE SCALE GENOMIC DNA]</scope>
    <source>
        <strain evidence="1 2">JCM 12822</strain>
    </source>
</reference>
<evidence type="ECO:0000313" key="1">
    <source>
        <dbReference type="EMBL" id="MFB9859776.1"/>
    </source>
</evidence>
<keyword evidence="2" id="KW-1185">Reference proteome</keyword>
<evidence type="ECO:0000313" key="2">
    <source>
        <dbReference type="Proteomes" id="UP001589740"/>
    </source>
</evidence>
<dbReference type="Pfam" id="PF04134">
    <property type="entry name" value="DCC1-like"/>
    <property type="match status" value="1"/>
</dbReference>